<keyword evidence="2" id="KW-0472">Membrane</keyword>
<evidence type="ECO:0000313" key="5">
    <source>
        <dbReference type="Proteomes" id="UP000027604"/>
    </source>
</evidence>
<dbReference type="eggNOG" id="COG4771">
    <property type="taxonomic scope" value="Bacteria"/>
</dbReference>
<dbReference type="Gene3D" id="2.40.170.20">
    <property type="entry name" value="TonB-dependent receptor, beta-barrel domain"/>
    <property type="match status" value="1"/>
</dbReference>
<name>W0VAQ0_9BURK</name>
<dbReference type="HOGENOM" id="CLU_2464890_0_0_4"/>
<dbReference type="EMBL" id="HG322949">
    <property type="protein sequence ID" value="CDG84931.1"/>
    <property type="molecule type" value="Genomic_DNA"/>
</dbReference>
<proteinExistence type="predicted"/>
<evidence type="ECO:0000256" key="3">
    <source>
        <dbReference type="ARBA" id="ARBA00023237"/>
    </source>
</evidence>
<dbReference type="SUPFAM" id="SSF56935">
    <property type="entry name" value="Porins"/>
    <property type="match status" value="1"/>
</dbReference>
<organism evidence="4 5">
    <name type="scientific">Janthinobacterium agaricidamnosum NBRC 102515 = DSM 9628</name>
    <dbReference type="NCBI Taxonomy" id="1349767"/>
    <lineage>
        <taxon>Bacteria</taxon>
        <taxon>Pseudomonadati</taxon>
        <taxon>Pseudomonadota</taxon>
        <taxon>Betaproteobacteria</taxon>
        <taxon>Burkholderiales</taxon>
        <taxon>Oxalobacteraceae</taxon>
        <taxon>Janthinobacterium</taxon>
    </lineage>
</organism>
<dbReference type="PATRIC" id="fig|1349767.4.peg.885"/>
<evidence type="ECO:0000256" key="2">
    <source>
        <dbReference type="ARBA" id="ARBA00023136"/>
    </source>
</evidence>
<accession>W0VAQ0</accession>
<keyword evidence="3" id="KW-0998">Cell outer membrane</keyword>
<dbReference type="InterPro" id="IPR036942">
    <property type="entry name" value="Beta-barrel_TonB_sf"/>
</dbReference>
<dbReference type="OrthoDB" id="8530571at2"/>
<dbReference type="RefSeq" id="WP_038495810.1">
    <property type="nucleotide sequence ID" value="NZ_BCTH01000074.1"/>
</dbReference>
<keyword evidence="5" id="KW-1185">Reference proteome</keyword>
<protein>
    <submittedName>
        <fullName evidence="4">Fe transporter</fullName>
    </submittedName>
</protein>
<dbReference type="Proteomes" id="UP000027604">
    <property type="component" value="Chromosome I"/>
</dbReference>
<evidence type="ECO:0000256" key="1">
    <source>
        <dbReference type="ARBA" id="ARBA00004442"/>
    </source>
</evidence>
<sequence>MVKGVNPDGTLGDFVGIERDVSSYYTFDWQTRAELKKGLVLTAGIRNLMDKDPSFSHRIAGGGNQVGYDGRYSSPLGRTFYLSGSARF</sequence>
<dbReference type="GO" id="GO:0009279">
    <property type="term" value="C:cell outer membrane"/>
    <property type="evidence" value="ECO:0007669"/>
    <property type="project" value="UniProtKB-SubCell"/>
</dbReference>
<dbReference type="AlphaFoldDB" id="W0VAQ0"/>
<evidence type="ECO:0000313" key="4">
    <source>
        <dbReference type="EMBL" id="CDG84931.1"/>
    </source>
</evidence>
<reference evidence="4 5" key="1">
    <citation type="journal article" date="2015" name="Genome Announc.">
        <title>Genome Sequence of Mushroom Soft-Rot Pathogen Janthinobacterium agaricidamnosum.</title>
        <authorList>
            <person name="Graupner K."/>
            <person name="Lackner G."/>
            <person name="Hertweck C."/>
        </authorList>
    </citation>
    <scope>NUCLEOTIDE SEQUENCE [LARGE SCALE GENOMIC DNA]</scope>
    <source>
        <strain evidence="5">NBRC 102515 / DSM 9628</strain>
    </source>
</reference>
<gene>
    <name evidence="4" type="ORF">GJA_4323</name>
</gene>
<dbReference type="KEGG" id="jag:GJA_4323"/>
<comment type="subcellular location">
    <subcellularLocation>
        <location evidence="1">Cell outer membrane</location>
    </subcellularLocation>
</comment>